<feature type="chain" id="PRO_5043353280" evidence="1">
    <location>
        <begin position="21"/>
        <end position="317"/>
    </location>
</feature>
<keyword evidence="1" id="KW-0732">Signal</keyword>
<reference evidence="2 4" key="1">
    <citation type="submission" date="2015-12" db="EMBL/GenBank/DDBJ databases">
        <title>Intraspecies pangenome expansion in the marine bacterium Alteromonas.</title>
        <authorList>
            <person name="Lopez-Perez M."/>
            <person name="Rodriguez-Valera F."/>
        </authorList>
    </citation>
    <scope>NUCLEOTIDE SEQUENCE [LARGE SCALE GENOMIC DNA]</scope>
    <source>
        <strain evidence="2 4">LMG 21861</strain>
    </source>
</reference>
<gene>
    <name evidence="2" type="ORF">AVL57_02105</name>
    <name evidence="3" type="ORF">Q4527_08970</name>
</gene>
<feature type="signal peptide" evidence="1">
    <location>
        <begin position="1"/>
        <end position="20"/>
    </location>
</feature>
<evidence type="ECO:0000256" key="1">
    <source>
        <dbReference type="SAM" id="SignalP"/>
    </source>
</evidence>
<protein>
    <submittedName>
        <fullName evidence="3">DUF3034 family protein</fullName>
    </submittedName>
</protein>
<accession>A0AAW7Z267</accession>
<dbReference type="Proteomes" id="UP000056750">
    <property type="component" value="Chromosome"/>
</dbReference>
<dbReference type="EMBL" id="CP013926">
    <property type="protein sequence ID" value="AMJ72870.1"/>
    <property type="molecule type" value="Genomic_DNA"/>
</dbReference>
<evidence type="ECO:0000313" key="3">
    <source>
        <dbReference type="EMBL" id="MDO6577524.1"/>
    </source>
</evidence>
<dbReference type="Proteomes" id="UP001170717">
    <property type="component" value="Unassembled WGS sequence"/>
</dbReference>
<evidence type="ECO:0000313" key="4">
    <source>
        <dbReference type="Proteomes" id="UP000056750"/>
    </source>
</evidence>
<dbReference type="InterPro" id="IPR021393">
    <property type="entry name" value="DUF3034"/>
</dbReference>
<sequence length="317" mass="33912">MIKAILFCLGFCLISFFSCANTGSRLTATGGITGFEGTAGGGITPWAFISGYGSKEEINGTANVQYLHLNDYTLTTFGASLGIYDRIELSVQRQSLDISSGITSNVFSLLTDGAISAAQSTRIDMDIVSAKVKVLGDGVFTQRSWMPQVAVGAQYKKHRDFDTTLLLPDGSGPLPNQGVARILGAKDDSGTDFFVSATKLYLGHINGFNLLTNLTARYTKANTFGLLGFASENDDSYKVEWEGSLALLTSPSTVIGVEFRTQTNRLGGLAEEDTVTDAFIAYFPNKSFSLTAAYVDLGNLPMQPSSTGFYLTATANF</sequence>
<dbReference type="EMBL" id="JAUOQI010000005">
    <property type="protein sequence ID" value="MDO6577524.1"/>
    <property type="molecule type" value="Genomic_DNA"/>
</dbReference>
<dbReference type="AlphaFoldDB" id="A0AAW7Z267"/>
<proteinExistence type="predicted"/>
<evidence type="ECO:0000313" key="5">
    <source>
        <dbReference type="Proteomes" id="UP001170717"/>
    </source>
</evidence>
<name>A0AAW7Z267_9ALTE</name>
<dbReference type="RefSeq" id="WP_057794763.1">
    <property type="nucleotide sequence ID" value="NZ_CAXIBE010000043.1"/>
</dbReference>
<reference evidence="3" key="2">
    <citation type="submission" date="2023-07" db="EMBL/GenBank/DDBJ databases">
        <title>Genome content predicts the carbon catabolic preferences of heterotrophic bacteria.</title>
        <authorList>
            <person name="Gralka M."/>
        </authorList>
    </citation>
    <scope>NUCLEOTIDE SEQUENCE</scope>
    <source>
        <strain evidence="3">F2M12</strain>
    </source>
</reference>
<keyword evidence="4" id="KW-1185">Reference proteome</keyword>
<dbReference type="Pfam" id="PF11231">
    <property type="entry name" value="DUF3034"/>
    <property type="match status" value="1"/>
</dbReference>
<evidence type="ECO:0000313" key="2">
    <source>
        <dbReference type="EMBL" id="AMJ72870.1"/>
    </source>
</evidence>
<dbReference type="PROSITE" id="PS51257">
    <property type="entry name" value="PROKAR_LIPOPROTEIN"/>
    <property type="match status" value="1"/>
</dbReference>
<dbReference type="KEGG" id="asq:AVL57_02105"/>
<organism evidence="3 5">
    <name type="scientific">Alteromonas stellipolaris</name>
    <dbReference type="NCBI Taxonomy" id="233316"/>
    <lineage>
        <taxon>Bacteria</taxon>
        <taxon>Pseudomonadati</taxon>
        <taxon>Pseudomonadota</taxon>
        <taxon>Gammaproteobacteria</taxon>
        <taxon>Alteromonadales</taxon>
        <taxon>Alteromonadaceae</taxon>
        <taxon>Alteromonas/Salinimonas group</taxon>
        <taxon>Alteromonas</taxon>
    </lineage>
</organism>